<evidence type="ECO:0000256" key="2">
    <source>
        <dbReference type="ARBA" id="ARBA00022837"/>
    </source>
</evidence>
<dbReference type="PANTHER" id="PTHR23050">
    <property type="entry name" value="CALCIUM BINDING PROTEIN"/>
    <property type="match status" value="1"/>
</dbReference>
<comment type="caution">
    <text evidence="4">The sequence shown here is derived from an EMBL/GenBank/DDBJ whole genome shotgun (WGS) entry which is preliminary data.</text>
</comment>
<dbReference type="SMART" id="SM00054">
    <property type="entry name" value="EFh"/>
    <property type="match status" value="2"/>
</dbReference>
<gene>
    <name evidence="4" type="primary">CMD1</name>
    <name evidence="4" type="ORF">LSUE1_G009083</name>
</gene>
<dbReference type="GO" id="GO:0005509">
    <property type="term" value="F:calcium ion binding"/>
    <property type="evidence" value="ECO:0007669"/>
    <property type="project" value="InterPro"/>
</dbReference>
<dbReference type="InterPro" id="IPR018247">
    <property type="entry name" value="EF_Hand_1_Ca_BS"/>
</dbReference>
<dbReference type="InterPro" id="IPR050145">
    <property type="entry name" value="Centrin_CML-like"/>
</dbReference>
<evidence type="ECO:0000313" key="5">
    <source>
        <dbReference type="Proteomes" id="UP000469558"/>
    </source>
</evidence>
<dbReference type="EMBL" id="QGMK01002292">
    <property type="protein sequence ID" value="TVY59600.1"/>
    <property type="molecule type" value="Genomic_DNA"/>
</dbReference>
<evidence type="ECO:0000259" key="3">
    <source>
        <dbReference type="PROSITE" id="PS50222"/>
    </source>
</evidence>
<dbReference type="GO" id="GO:0043226">
    <property type="term" value="C:organelle"/>
    <property type="evidence" value="ECO:0007669"/>
    <property type="project" value="UniProtKB-ARBA"/>
</dbReference>
<evidence type="ECO:0000256" key="1">
    <source>
        <dbReference type="ARBA" id="ARBA00022737"/>
    </source>
</evidence>
<dbReference type="InterPro" id="IPR011992">
    <property type="entry name" value="EF-hand-dom_pair"/>
</dbReference>
<dbReference type="InterPro" id="IPR002048">
    <property type="entry name" value="EF_hand_dom"/>
</dbReference>
<keyword evidence="2" id="KW-0106">Calcium</keyword>
<proteinExistence type="predicted"/>
<reference evidence="4 5" key="1">
    <citation type="submission" date="2018-05" db="EMBL/GenBank/DDBJ databases">
        <title>Genome sequencing and assembly of the regulated plant pathogen Lachnellula willkommii and related sister species for the development of diagnostic species identification markers.</title>
        <authorList>
            <person name="Giroux E."/>
            <person name="Bilodeau G."/>
        </authorList>
    </citation>
    <scope>NUCLEOTIDE SEQUENCE [LARGE SCALE GENOMIC DNA]</scope>
    <source>
        <strain evidence="4 5">CBS 268.59</strain>
    </source>
</reference>
<evidence type="ECO:0000313" key="4">
    <source>
        <dbReference type="EMBL" id="TVY59600.1"/>
    </source>
</evidence>
<dbReference type="AlphaFoldDB" id="A0A8T9BXM9"/>
<dbReference type="PROSITE" id="PS00018">
    <property type="entry name" value="EF_HAND_1"/>
    <property type="match status" value="2"/>
</dbReference>
<dbReference type="OrthoDB" id="26525at2759"/>
<keyword evidence="5" id="KW-1185">Reference proteome</keyword>
<feature type="domain" description="EF-hand" evidence="3">
    <location>
        <begin position="44"/>
        <end position="79"/>
    </location>
</feature>
<keyword evidence="1" id="KW-0677">Repeat</keyword>
<organism evidence="4 5">
    <name type="scientific">Lachnellula suecica</name>
    <dbReference type="NCBI Taxonomy" id="602035"/>
    <lineage>
        <taxon>Eukaryota</taxon>
        <taxon>Fungi</taxon>
        <taxon>Dikarya</taxon>
        <taxon>Ascomycota</taxon>
        <taxon>Pezizomycotina</taxon>
        <taxon>Leotiomycetes</taxon>
        <taxon>Helotiales</taxon>
        <taxon>Lachnaceae</taxon>
        <taxon>Lachnellula</taxon>
    </lineage>
</organism>
<name>A0A8T9BXM9_9HELO</name>
<sequence length="169" mass="18491">MANYLSDEEIAIWKHEFDQYDADKGGNISVEEFAQAMAKSGQKSSEEEIAQMIKEVDIDGDGTINFDEFIAMMTGGRSRAPGAPPTAPAVDKADAIIDLACTSAWKEVDPTLEGKIRAEQFEKVMGVLGQPLSEGQAEDVMKGDSISYKEFVDFVKRRQVDDIVQGYGA</sequence>
<dbReference type="FunFam" id="1.10.238.10:FF:000178">
    <property type="entry name" value="Calmodulin-2 A"/>
    <property type="match status" value="1"/>
</dbReference>
<accession>A0A8T9BXM9</accession>
<dbReference type="Pfam" id="PF13499">
    <property type="entry name" value="EF-hand_7"/>
    <property type="match status" value="1"/>
</dbReference>
<dbReference type="Proteomes" id="UP000469558">
    <property type="component" value="Unassembled WGS sequence"/>
</dbReference>
<dbReference type="Gene3D" id="1.10.238.10">
    <property type="entry name" value="EF-hand"/>
    <property type="match status" value="1"/>
</dbReference>
<dbReference type="PROSITE" id="PS50222">
    <property type="entry name" value="EF_HAND_2"/>
    <property type="match status" value="2"/>
</dbReference>
<dbReference type="CDD" id="cd00051">
    <property type="entry name" value="EFh"/>
    <property type="match status" value="1"/>
</dbReference>
<feature type="domain" description="EF-hand" evidence="3">
    <location>
        <begin position="8"/>
        <end position="43"/>
    </location>
</feature>
<protein>
    <submittedName>
        <fullName evidence="4">Calmodulin</fullName>
    </submittedName>
</protein>
<dbReference type="SUPFAM" id="SSF47473">
    <property type="entry name" value="EF-hand"/>
    <property type="match status" value="1"/>
</dbReference>